<gene>
    <name evidence="2" type="ORF">S01H1_11414</name>
</gene>
<keyword evidence="1" id="KW-0378">Hydrolase</keyword>
<reference evidence="2" key="1">
    <citation type="journal article" date="2014" name="Front. Microbiol.">
        <title>High frequency of phylogenetically diverse reductive dehalogenase-homologous genes in deep subseafloor sedimentary metagenomes.</title>
        <authorList>
            <person name="Kawai M."/>
            <person name="Futagami T."/>
            <person name="Toyoda A."/>
            <person name="Takaki Y."/>
            <person name="Nishi S."/>
            <person name="Hori S."/>
            <person name="Arai W."/>
            <person name="Tsubouchi T."/>
            <person name="Morono Y."/>
            <person name="Uchiyama I."/>
            <person name="Ito T."/>
            <person name="Fujiyama A."/>
            <person name="Inagaki F."/>
            <person name="Takami H."/>
        </authorList>
    </citation>
    <scope>NUCLEOTIDE SEQUENCE</scope>
    <source>
        <strain evidence="2">Expedition CK06-06</strain>
    </source>
</reference>
<evidence type="ECO:0000256" key="1">
    <source>
        <dbReference type="ARBA" id="ARBA00022801"/>
    </source>
</evidence>
<dbReference type="InterPro" id="IPR029001">
    <property type="entry name" value="ITPase-like_fam"/>
</dbReference>
<dbReference type="Gene3D" id="3.90.950.10">
    <property type="match status" value="1"/>
</dbReference>
<sequence length="54" mass="5657">MVGGEQRVKVVLASASAVRRRLLEAAGLAIDVVPANVDEVSIREALLADDNAID</sequence>
<dbReference type="SUPFAM" id="SSF52972">
    <property type="entry name" value="ITPase-like"/>
    <property type="match status" value="1"/>
</dbReference>
<organism evidence="2">
    <name type="scientific">marine sediment metagenome</name>
    <dbReference type="NCBI Taxonomy" id="412755"/>
    <lineage>
        <taxon>unclassified sequences</taxon>
        <taxon>metagenomes</taxon>
        <taxon>ecological metagenomes</taxon>
    </lineage>
</organism>
<comment type="caution">
    <text evidence="2">The sequence shown here is derived from an EMBL/GenBank/DDBJ whole genome shotgun (WGS) entry which is preliminary data.</text>
</comment>
<dbReference type="GO" id="GO:0047429">
    <property type="term" value="F:nucleoside triphosphate diphosphatase activity"/>
    <property type="evidence" value="ECO:0007669"/>
    <property type="project" value="InterPro"/>
</dbReference>
<protein>
    <recommendedName>
        <fullName evidence="3">Septum formation protein Maf</fullName>
    </recommendedName>
</protein>
<name>X0SVH8_9ZZZZ</name>
<feature type="non-terminal residue" evidence="2">
    <location>
        <position position="54"/>
    </location>
</feature>
<evidence type="ECO:0000313" key="2">
    <source>
        <dbReference type="EMBL" id="GAF79141.1"/>
    </source>
</evidence>
<dbReference type="EMBL" id="BARS01005815">
    <property type="protein sequence ID" value="GAF79141.1"/>
    <property type="molecule type" value="Genomic_DNA"/>
</dbReference>
<dbReference type="InterPro" id="IPR003697">
    <property type="entry name" value="Maf-like"/>
</dbReference>
<proteinExistence type="predicted"/>
<evidence type="ECO:0008006" key="3">
    <source>
        <dbReference type="Google" id="ProtNLM"/>
    </source>
</evidence>
<dbReference type="Pfam" id="PF02545">
    <property type="entry name" value="Maf"/>
    <property type="match status" value="1"/>
</dbReference>
<accession>X0SVH8</accession>
<dbReference type="AlphaFoldDB" id="X0SVH8"/>